<evidence type="ECO:0000256" key="1">
    <source>
        <dbReference type="SAM" id="MobiDB-lite"/>
    </source>
</evidence>
<keyword evidence="2" id="KW-0472">Membrane</keyword>
<evidence type="ECO:0000256" key="2">
    <source>
        <dbReference type="SAM" id="Phobius"/>
    </source>
</evidence>
<dbReference type="Proteomes" id="UP000001887">
    <property type="component" value="Chromosome"/>
</dbReference>
<dbReference type="PROSITE" id="PS51257">
    <property type="entry name" value="PROKAR_LIPOPROTEIN"/>
    <property type="match status" value="1"/>
</dbReference>
<evidence type="ECO:0000313" key="3">
    <source>
        <dbReference type="EMBL" id="ADB15995.1"/>
    </source>
</evidence>
<dbReference type="STRING" id="530564.Psta_1318"/>
<dbReference type="AlphaFoldDB" id="D2QWC0"/>
<dbReference type="KEGG" id="psl:Psta_1318"/>
<accession>D2QWC0</accession>
<proteinExistence type="predicted"/>
<evidence type="ECO:0000313" key="4">
    <source>
        <dbReference type="Proteomes" id="UP000001887"/>
    </source>
</evidence>
<keyword evidence="2" id="KW-0812">Transmembrane</keyword>
<sequence length="98" mass="10266" precursor="true">MIIPRFSIRNLLIITALAGCFSLVVSQAVQGADWAIGFSIAALSLVVLALLFAITFVMAMVFHGGTRAIEEFLAPPKGSSPFASSGPPPQQLPPSEPV</sequence>
<name>D2QWC0_PIRSD</name>
<feature type="transmembrane region" description="Helical" evidence="2">
    <location>
        <begin position="36"/>
        <end position="62"/>
    </location>
</feature>
<organism evidence="3 4">
    <name type="scientific">Pirellula staleyi (strain ATCC 27377 / DSM 6068 / ICPB 4128)</name>
    <name type="common">Pirella staleyi</name>
    <dbReference type="NCBI Taxonomy" id="530564"/>
    <lineage>
        <taxon>Bacteria</taxon>
        <taxon>Pseudomonadati</taxon>
        <taxon>Planctomycetota</taxon>
        <taxon>Planctomycetia</taxon>
        <taxon>Pirellulales</taxon>
        <taxon>Pirellulaceae</taxon>
        <taxon>Pirellula</taxon>
    </lineage>
</organism>
<feature type="region of interest" description="Disordered" evidence="1">
    <location>
        <begin position="78"/>
        <end position="98"/>
    </location>
</feature>
<keyword evidence="2" id="KW-1133">Transmembrane helix</keyword>
<dbReference type="HOGENOM" id="CLU_2331294_0_0_0"/>
<feature type="compositionally biased region" description="Pro residues" evidence="1">
    <location>
        <begin position="86"/>
        <end position="98"/>
    </location>
</feature>
<reference evidence="3 4" key="1">
    <citation type="journal article" date="2009" name="Stand. Genomic Sci.">
        <title>Complete genome sequence of Pirellula staleyi type strain (ATCC 27377).</title>
        <authorList>
            <person name="Clum A."/>
            <person name="Tindall B.J."/>
            <person name="Sikorski J."/>
            <person name="Ivanova N."/>
            <person name="Mavrommatis K."/>
            <person name="Lucas S."/>
            <person name="Glavina del Rio T."/>
            <person name="Nolan M."/>
            <person name="Chen F."/>
            <person name="Tice H."/>
            <person name="Pitluck S."/>
            <person name="Cheng J.F."/>
            <person name="Chertkov O."/>
            <person name="Brettin T."/>
            <person name="Han C."/>
            <person name="Detter J.C."/>
            <person name="Kuske C."/>
            <person name="Bruce D."/>
            <person name="Goodwin L."/>
            <person name="Ovchinikova G."/>
            <person name="Pati A."/>
            <person name="Mikhailova N."/>
            <person name="Chen A."/>
            <person name="Palaniappan K."/>
            <person name="Land M."/>
            <person name="Hauser L."/>
            <person name="Chang Y.J."/>
            <person name="Jeffries C.D."/>
            <person name="Chain P."/>
            <person name="Rohde M."/>
            <person name="Goker M."/>
            <person name="Bristow J."/>
            <person name="Eisen J.A."/>
            <person name="Markowitz V."/>
            <person name="Hugenholtz P."/>
            <person name="Kyrpides N.C."/>
            <person name="Klenk H.P."/>
            <person name="Lapidus A."/>
        </authorList>
    </citation>
    <scope>NUCLEOTIDE SEQUENCE [LARGE SCALE GENOMIC DNA]</scope>
    <source>
        <strain evidence="4">ATCC 27377 / DSM 6068 / ICPB 4128</strain>
    </source>
</reference>
<dbReference type="EMBL" id="CP001848">
    <property type="protein sequence ID" value="ADB15995.1"/>
    <property type="molecule type" value="Genomic_DNA"/>
</dbReference>
<gene>
    <name evidence="3" type="ordered locus">Psta_1318</name>
</gene>
<keyword evidence="4" id="KW-1185">Reference proteome</keyword>
<protein>
    <submittedName>
        <fullName evidence="3">Uncharacterized protein</fullName>
    </submittedName>
</protein>